<comment type="caution">
    <text evidence="2">The sequence shown here is derived from an EMBL/GenBank/DDBJ whole genome shotgun (WGS) entry which is preliminary data.</text>
</comment>
<name>A0AAP0L2H4_9MAGN</name>
<gene>
    <name evidence="2" type="ORF">Syun_003325</name>
</gene>
<organism evidence="2 3">
    <name type="scientific">Stephania yunnanensis</name>
    <dbReference type="NCBI Taxonomy" id="152371"/>
    <lineage>
        <taxon>Eukaryota</taxon>
        <taxon>Viridiplantae</taxon>
        <taxon>Streptophyta</taxon>
        <taxon>Embryophyta</taxon>
        <taxon>Tracheophyta</taxon>
        <taxon>Spermatophyta</taxon>
        <taxon>Magnoliopsida</taxon>
        <taxon>Ranunculales</taxon>
        <taxon>Menispermaceae</taxon>
        <taxon>Menispermoideae</taxon>
        <taxon>Cissampelideae</taxon>
        <taxon>Stephania</taxon>
    </lineage>
</organism>
<evidence type="ECO:0000313" key="2">
    <source>
        <dbReference type="EMBL" id="KAK9162423.1"/>
    </source>
</evidence>
<keyword evidence="3" id="KW-1185">Reference proteome</keyword>
<dbReference type="AlphaFoldDB" id="A0AAP0L2H4"/>
<feature type="region of interest" description="Disordered" evidence="1">
    <location>
        <begin position="150"/>
        <end position="224"/>
    </location>
</feature>
<protein>
    <submittedName>
        <fullName evidence="2">Uncharacterized protein</fullName>
    </submittedName>
</protein>
<dbReference type="EMBL" id="JBBNAF010000002">
    <property type="protein sequence ID" value="KAK9162423.1"/>
    <property type="molecule type" value="Genomic_DNA"/>
</dbReference>
<evidence type="ECO:0000256" key="1">
    <source>
        <dbReference type="SAM" id="MobiDB-lite"/>
    </source>
</evidence>
<dbReference type="Proteomes" id="UP001420932">
    <property type="component" value="Unassembled WGS sequence"/>
</dbReference>
<evidence type="ECO:0000313" key="3">
    <source>
        <dbReference type="Proteomes" id="UP001420932"/>
    </source>
</evidence>
<proteinExistence type="predicted"/>
<feature type="compositionally biased region" description="Basic residues" evidence="1">
    <location>
        <begin position="206"/>
        <end position="217"/>
    </location>
</feature>
<reference evidence="2 3" key="1">
    <citation type="submission" date="2024-01" db="EMBL/GenBank/DDBJ databases">
        <title>Genome assemblies of Stephania.</title>
        <authorList>
            <person name="Yang L."/>
        </authorList>
    </citation>
    <scope>NUCLEOTIDE SEQUENCE [LARGE SCALE GENOMIC DNA]</scope>
    <source>
        <strain evidence="2">YNDBR</strain>
        <tissue evidence="2">Leaf</tissue>
    </source>
</reference>
<accession>A0AAP0L2H4</accession>
<sequence length="224" mass="24539">MISGGFSLEVFKQWAPSENNLIALPGFELGYWVRAIYVWLQNIDNGSLCCDGRRPVAAEESGRAAAAADYGLTSGGGGSRRRPNLTRQWRITRGDQAAAAQGVAEWADHGCTGGSGGGSKIGEWRIQRMGQRWRRTAAPEEKTVHRQRCRRRIQRSASTPRGRSGRGARRLAVADERLSRESWSTSMMVVDDDADGGGGGSSATLRRGRSWRFKSMKWGRGGEP</sequence>